<comment type="function">
    <text evidence="1">Component of the type II secretion system required for the energy-dependent secretion of extracellular factors such as proteases and toxins from the periplasm.</text>
</comment>
<keyword evidence="1" id="KW-0472">Membrane</keyword>
<sequence length="115" mass="11969">MVALAVFSLAALALIRLEGQTIRSTGVVRATLLAQMVARNVAIDAVTAAAPPPRGRASGVEENGGLPWRWTRTVSAIGDGDVQRVDVTVADAAGTRLGRMTMVRPPDPPIATVGR</sequence>
<proteinExistence type="inferred from homology"/>
<evidence type="ECO:0000259" key="2">
    <source>
        <dbReference type="Pfam" id="PF02501"/>
    </source>
</evidence>
<name>A0ABX1CND9_9SPHN</name>
<dbReference type="Proteomes" id="UP000732399">
    <property type="component" value="Unassembled WGS sequence"/>
</dbReference>
<comment type="caution">
    <text evidence="3">The sequence shown here is derived from an EMBL/GenBank/DDBJ whole genome shotgun (WGS) entry which is preliminary data.</text>
</comment>
<keyword evidence="1" id="KW-0997">Cell inner membrane</keyword>
<comment type="similarity">
    <text evidence="1">Belongs to the GSP I family.</text>
</comment>
<reference evidence="3 4" key="1">
    <citation type="submission" date="2020-03" db="EMBL/GenBank/DDBJ databases">
        <authorList>
            <person name="Wang L."/>
            <person name="He N."/>
            <person name="Li Y."/>
            <person name="Fang Y."/>
            <person name="Zhang F."/>
        </authorList>
    </citation>
    <scope>NUCLEOTIDE SEQUENCE [LARGE SCALE GENOMIC DNA]</scope>
    <source>
        <strain evidence="3 4">36D10-4-7</strain>
    </source>
</reference>
<evidence type="ECO:0000313" key="4">
    <source>
        <dbReference type="Proteomes" id="UP000732399"/>
    </source>
</evidence>
<dbReference type="Pfam" id="PF02501">
    <property type="entry name" value="T2SSI"/>
    <property type="match status" value="1"/>
</dbReference>
<keyword evidence="4" id="KW-1185">Reference proteome</keyword>
<keyword evidence="1" id="KW-0488">Methylation</keyword>
<protein>
    <recommendedName>
        <fullName evidence="1">Type II secretion system protein I</fullName>
        <shortName evidence="1">T2SS minor pseudopilin I</shortName>
    </recommendedName>
</protein>
<dbReference type="InterPro" id="IPR003413">
    <property type="entry name" value="T2SS_GspI_C"/>
</dbReference>
<accession>A0ABX1CND9</accession>
<dbReference type="Gene3D" id="3.30.1300.30">
    <property type="entry name" value="GSPII I/J protein-like"/>
    <property type="match status" value="1"/>
</dbReference>
<evidence type="ECO:0000256" key="1">
    <source>
        <dbReference type="RuleBase" id="RU368030"/>
    </source>
</evidence>
<feature type="domain" description="Type II secretion system protein GspI C-terminal" evidence="2">
    <location>
        <begin position="30"/>
        <end position="96"/>
    </location>
</feature>
<comment type="subunit">
    <text evidence="1">Type II secretion is composed of four main components: the outer membrane complex, the inner membrane complex, the cytoplasmic secretion ATPase and the periplasm-spanning pseudopilus.</text>
</comment>
<organism evidence="3 4">
    <name type="scientific">Sphingomonas corticis</name>
    <dbReference type="NCBI Taxonomy" id="2722791"/>
    <lineage>
        <taxon>Bacteria</taxon>
        <taxon>Pseudomonadati</taxon>
        <taxon>Pseudomonadota</taxon>
        <taxon>Alphaproteobacteria</taxon>
        <taxon>Sphingomonadales</taxon>
        <taxon>Sphingomonadaceae</taxon>
        <taxon>Sphingomonas</taxon>
    </lineage>
</organism>
<comment type="PTM">
    <text evidence="1">Cleaved by prepilin peptidase.</text>
</comment>
<dbReference type="NCBIfam" id="TIGR01707">
    <property type="entry name" value="gspI"/>
    <property type="match status" value="1"/>
</dbReference>
<dbReference type="EMBL" id="JAAVJH010000003">
    <property type="protein sequence ID" value="NJR78326.1"/>
    <property type="molecule type" value="Genomic_DNA"/>
</dbReference>
<comment type="subcellular location">
    <subcellularLocation>
        <location evidence="1">Cell inner membrane</location>
        <topology evidence="1">Single-pass membrane protein</topology>
    </subcellularLocation>
</comment>
<evidence type="ECO:0000313" key="3">
    <source>
        <dbReference type="EMBL" id="NJR78326.1"/>
    </source>
</evidence>
<dbReference type="SUPFAM" id="SSF54523">
    <property type="entry name" value="Pili subunits"/>
    <property type="match status" value="1"/>
</dbReference>
<gene>
    <name evidence="3" type="primary">gspI</name>
    <name evidence="3" type="ORF">HBH26_06795</name>
</gene>
<dbReference type="InterPro" id="IPR045584">
    <property type="entry name" value="Pilin-like"/>
</dbReference>
<keyword evidence="1" id="KW-1003">Cell membrane</keyword>
<dbReference type="InterPro" id="IPR010052">
    <property type="entry name" value="T2SS_protein-GspI"/>
</dbReference>